<feature type="domain" description="PilZ" evidence="1">
    <location>
        <begin position="19"/>
        <end position="101"/>
    </location>
</feature>
<dbReference type="AlphaFoldDB" id="A0A839ITK7"/>
<dbReference type="Pfam" id="PF07238">
    <property type="entry name" value="PilZ"/>
    <property type="match status" value="1"/>
</dbReference>
<keyword evidence="3" id="KW-1185">Reference proteome</keyword>
<dbReference type="GO" id="GO:0035438">
    <property type="term" value="F:cyclic-di-GMP binding"/>
    <property type="evidence" value="ECO:0007669"/>
    <property type="project" value="InterPro"/>
</dbReference>
<organism evidence="2 3">
    <name type="scientific">Oceanospirillum sediminis</name>
    <dbReference type="NCBI Taxonomy" id="2760088"/>
    <lineage>
        <taxon>Bacteria</taxon>
        <taxon>Pseudomonadati</taxon>
        <taxon>Pseudomonadota</taxon>
        <taxon>Gammaproteobacteria</taxon>
        <taxon>Oceanospirillales</taxon>
        <taxon>Oceanospirillaceae</taxon>
        <taxon>Oceanospirillum</taxon>
    </lineage>
</organism>
<gene>
    <name evidence="2" type="ORF">H4O21_12695</name>
</gene>
<name>A0A839ITK7_9GAMM</name>
<dbReference type="InterPro" id="IPR009875">
    <property type="entry name" value="PilZ_domain"/>
</dbReference>
<dbReference type="RefSeq" id="WP_182809246.1">
    <property type="nucleotide sequence ID" value="NZ_JACJFM010000015.1"/>
</dbReference>
<comment type="caution">
    <text evidence="2">The sequence shown here is derived from an EMBL/GenBank/DDBJ whole genome shotgun (WGS) entry which is preliminary data.</text>
</comment>
<reference evidence="2 3" key="1">
    <citation type="submission" date="2020-08" db="EMBL/GenBank/DDBJ databases">
        <title>Oceanospirillum sp. nov. isolated from marine sediment.</title>
        <authorList>
            <person name="Ji X."/>
        </authorList>
    </citation>
    <scope>NUCLEOTIDE SEQUENCE [LARGE SCALE GENOMIC DNA]</scope>
    <source>
        <strain evidence="2 3">D5</strain>
    </source>
</reference>
<proteinExistence type="predicted"/>
<sequence>METTKQLQPITDGAISDSLDLEFKTPDELFKSYMPFINGGGLFIPCTDEFSAGCWLTLQLRLPGDITFTQVFGKVVWITPAYAQNQKVQGVGIQLPADAAALNKRIKVLLEGFDLTHCPTYTF</sequence>
<accession>A0A839ITK7</accession>
<evidence type="ECO:0000313" key="3">
    <source>
        <dbReference type="Proteomes" id="UP000565262"/>
    </source>
</evidence>
<protein>
    <submittedName>
        <fullName evidence="2">PilZ domain-containing protein</fullName>
    </submittedName>
</protein>
<evidence type="ECO:0000259" key="1">
    <source>
        <dbReference type="Pfam" id="PF07238"/>
    </source>
</evidence>
<dbReference type="Gene3D" id="2.40.10.220">
    <property type="entry name" value="predicted glycosyltransferase like domains"/>
    <property type="match status" value="1"/>
</dbReference>
<dbReference type="EMBL" id="JACJFM010000015">
    <property type="protein sequence ID" value="MBB1487466.1"/>
    <property type="molecule type" value="Genomic_DNA"/>
</dbReference>
<dbReference type="Proteomes" id="UP000565262">
    <property type="component" value="Unassembled WGS sequence"/>
</dbReference>
<evidence type="ECO:0000313" key="2">
    <source>
        <dbReference type="EMBL" id="MBB1487466.1"/>
    </source>
</evidence>